<dbReference type="InterPro" id="IPR052354">
    <property type="entry name" value="Cell_Wall_Dynamics_Protein"/>
</dbReference>
<dbReference type="RefSeq" id="WP_286218781.1">
    <property type="nucleotide sequence ID" value="NZ_AP027729.1"/>
</dbReference>
<feature type="domain" description="SH3b" evidence="2">
    <location>
        <begin position="257"/>
        <end position="320"/>
    </location>
</feature>
<dbReference type="Proteomes" id="UP001321475">
    <property type="component" value="Chromosome"/>
</dbReference>
<dbReference type="SUPFAM" id="SSF51261">
    <property type="entry name" value="Duplicated hybrid motif"/>
    <property type="match status" value="1"/>
</dbReference>
<dbReference type="Pfam" id="PF01551">
    <property type="entry name" value="Peptidase_M23"/>
    <property type="match status" value="1"/>
</dbReference>
<gene>
    <name evidence="3" type="ORF">GCM10025865_09730</name>
</gene>
<dbReference type="InterPro" id="IPR003646">
    <property type="entry name" value="SH3-like_bac-type"/>
</dbReference>
<dbReference type="PANTHER" id="PTHR34408">
    <property type="entry name" value="FAMILY PROTEIN, PUTATIVE-RELATED"/>
    <property type="match status" value="1"/>
</dbReference>
<protein>
    <recommendedName>
        <fullName evidence="2">SH3b domain-containing protein</fullName>
    </recommendedName>
</protein>
<organism evidence="3 4">
    <name type="scientific">Paraoerskovia sediminicola</name>
    <dbReference type="NCBI Taxonomy" id="1138587"/>
    <lineage>
        <taxon>Bacteria</taxon>
        <taxon>Bacillati</taxon>
        <taxon>Actinomycetota</taxon>
        <taxon>Actinomycetes</taxon>
        <taxon>Micrococcales</taxon>
        <taxon>Cellulomonadaceae</taxon>
        <taxon>Paraoerskovia</taxon>
    </lineage>
</organism>
<feature type="signal peptide" evidence="1">
    <location>
        <begin position="1"/>
        <end position="28"/>
    </location>
</feature>
<dbReference type="Pfam" id="PF08239">
    <property type="entry name" value="SH3_3"/>
    <property type="match status" value="3"/>
</dbReference>
<keyword evidence="4" id="KW-1185">Reference proteome</keyword>
<dbReference type="SMART" id="SM00287">
    <property type="entry name" value="SH3b"/>
    <property type="match status" value="4"/>
</dbReference>
<keyword evidence="1" id="KW-0732">Signal</keyword>
<feature type="chain" id="PRO_5046845989" description="SH3b domain-containing protein" evidence="1">
    <location>
        <begin position="29"/>
        <end position="457"/>
    </location>
</feature>
<evidence type="ECO:0000256" key="1">
    <source>
        <dbReference type="SAM" id="SignalP"/>
    </source>
</evidence>
<feature type="domain" description="SH3b" evidence="2">
    <location>
        <begin position="188"/>
        <end position="254"/>
    </location>
</feature>
<feature type="domain" description="SH3b" evidence="2">
    <location>
        <begin position="393"/>
        <end position="456"/>
    </location>
</feature>
<dbReference type="InterPro" id="IPR011055">
    <property type="entry name" value="Dup_hybrid_motif"/>
</dbReference>
<evidence type="ECO:0000259" key="2">
    <source>
        <dbReference type="PROSITE" id="PS51781"/>
    </source>
</evidence>
<dbReference type="Gene3D" id="2.30.30.40">
    <property type="entry name" value="SH3 Domains"/>
    <property type="match status" value="4"/>
</dbReference>
<accession>A0ABN6XA41</accession>
<dbReference type="PANTHER" id="PTHR34408:SF1">
    <property type="entry name" value="GLYCOSYL HYDROLASE FAMILY 19 DOMAIN-CONTAINING PROTEIN HI_1415"/>
    <property type="match status" value="1"/>
</dbReference>
<dbReference type="InterPro" id="IPR016047">
    <property type="entry name" value="M23ase_b-sheet_dom"/>
</dbReference>
<proteinExistence type="predicted"/>
<evidence type="ECO:0000313" key="3">
    <source>
        <dbReference type="EMBL" id="BDZ41674.1"/>
    </source>
</evidence>
<name>A0ABN6XA41_9CELL</name>
<dbReference type="PROSITE" id="PS51781">
    <property type="entry name" value="SH3B"/>
    <property type="match status" value="3"/>
</dbReference>
<reference evidence="4" key="1">
    <citation type="journal article" date="2019" name="Int. J. Syst. Evol. Microbiol.">
        <title>The Global Catalogue of Microorganisms (GCM) 10K type strain sequencing project: providing services to taxonomists for standard genome sequencing and annotation.</title>
        <authorList>
            <consortium name="The Broad Institute Genomics Platform"/>
            <consortium name="The Broad Institute Genome Sequencing Center for Infectious Disease"/>
            <person name="Wu L."/>
            <person name="Ma J."/>
        </authorList>
    </citation>
    <scope>NUCLEOTIDE SEQUENCE [LARGE SCALE GENOMIC DNA]</scope>
    <source>
        <strain evidence="4">NBRC 108565</strain>
    </source>
</reference>
<evidence type="ECO:0000313" key="4">
    <source>
        <dbReference type="Proteomes" id="UP001321475"/>
    </source>
</evidence>
<dbReference type="EMBL" id="AP027729">
    <property type="protein sequence ID" value="BDZ41674.1"/>
    <property type="molecule type" value="Genomic_DNA"/>
</dbReference>
<dbReference type="CDD" id="cd12797">
    <property type="entry name" value="M23_peptidase"/>
    <property type="match status" value="1"/>
</dbReference>
<sequence>MLRAPVRVVAVLLAVALALVVPGGAASAAATVANPLPSKSYGLSSYYGPRCMPVKGSSTYHLGQDMEASRGTDIDAVAAGTVTRAGTTSGGFGQWIVIDHTVGGVQFSSVYGHMVDGDKYVKVGQKVSKGQHIADVGSSGTSTSNHLHLEIWSGRYPSGTATDPLPFLKARGIDLVAGATRVATRTVPSSCTYYAAAKVNLRSGPSTSYSVLRTVPVNGRMTAKPGASSGTYWRKVTYGSTTGWMHRDYVSPTYTSLGTRYVTASSLNLRSSASTSGSILTAIPKGKAVSLIGTSSNGWVRVKYGSTVGYVSTKYLTSTKPGTVTATSLRYVTTSTLILRKTASRSASTVTVLYKSKAVRPTGPASGGWLPVTASGYYGFVETKYLSTTKPSTSLSYVTASSLSMRKGPSTSTTRITTLPKGKAVRHLKSPSGGWALVTASGKIGYVSTKYLSSKKP</sequence>
<dbReference type="Gene3D" id="2.70.70.10">
    <property type="entry name" value="Glucose Permease (Domain IIA)"/>
    <property type="match status" value="1"/>
</dbReference>